<dbReference type="AlphaFoldDB" id="A0A8K0SZ70"/>
<feature type="region of interest" description="Disordered" evidence="1">
    <location>
        <begin position="69"/>
        <end position="96"/>
    </location>
</feature>
<feature type="compositionally biased region" description="Basic residues" evidence="1">
    <location>
        <begin position="75"/>
        <end position="88"/>
    </location>
</feature>
<accession>A0A8K0SZ70</accession>
<keyword evidence="3" id="KW-1185">Reference proteome</keyword>
<evidence type="ECO:0000256" key="1">
    <source>
        <dbReference type="SAM" id="MobiDB-lite"/>
    </source>
</evidence>
<sequence length="170" mass="18909">MLAGHIPGSIIARALHCCLLGDSQSGGAAFCLCCRCLPSTILSAGRSINQPLCLPSSTRALNCTMGRKDREEVRRKRKEKKRGQRWNLKKPSFGEASGKGRCVRWHDAHVLWALRPRRALGDGHVRMPFSVPGPWSGCRKMCCPCGCTKQSVQRSSHRIQDMYVHSHESV</sequence>
<dbReference type="EMBL" id="JAGPNK010000003">
    <property type="protein sequence ID" value="KAH7324614.1"/>
    <property type="molecule type" value="Genomic_DNA"/>
</dbReference>
<proteinExistence type="predicted"/>
<protein>
    <submittedName>
        <fullName evidence="2">Uncharacterized protein</fullName>
    </submittedName>
</protein>
<evidence type="ECO:0000313" key="3">
    <source>
        <dbReference type="Proteomes" id="UP000813444"/>
    </source>
</evidence>
<comment type="caution">
    <text evidence="2">The sequence shown here is derived from an EMBL/GenBank/DDBJ whole genome shotgun (WGS) entry which is preliminary data.</text>
</comment>
<name>A0A8K0SZ70_9HYPO</name>
<dbReference type="Proteomes" id="UP000813444">
    <property type="component" value="Unassembled WGS sequence"/>
</dbReference>
<reference evidence="2" key="1">
    <citation type="journal article" date="2021" name="Nat. Commun.">
        <title>Genetic determinants of endophytism in the Arabidopsis root mycobiome.</title>
        <authorList>
            <person name="Mesny F."/>
            <person name="Miyauchi S."/>
            <person name="Thiergart T."/>
            <person name="Pickel B."/>
            <person name="Atanasova L."/>
            <person name="Karlsson M."/>
            <person name="Huettel B."/>
            <person name="Barry K.W."/>
            <person name="Haridas S."/>
            <person name="Chen C."/>
            <person name="Bauer D."/>
            <person name="Andreopoulos W."/>
            <person name="Pangilinan J."/>
            <person name="LaButti K."/>
            <person name="Riley R."/>
            <person name="Lipzen A."/>
            <person name="Clum A."/>
            <person name="Drula E."/>
            <person name="Henrissat B."/>
            <person name="Kohler A."/>
            <person name="Grigoriev I.V."/>
            <person name="Martin F.M."/>
            <person name="Hacquard S."/>
        </authorList>
    </citation>
    <scope>NUCLEOTIDE SEQUENCE</scope>
    <source>
        <strain evidence="2">MPI-CAGE-CH-0235</strain>
    </source>
</reference>
<evidence type="ECO:0000313" key="2">
    <source>
        <dbReference type="EMBL" id="KAH7324614.1"/>
    </source>
</evidence>
<gene>
    <name evidence="2" type="ORF">B0I35DRAFT_424596</name>
</gene>
<organism evidence="2 3">
    <name type="scientific">Stachybotrys elegans</name>
    <dbReference type="NCBI Taxonomy" id="80388"/>
    <lineage>
        <taxon>Eukaryota</taxon>
        <taxon>Fungi</taxon>
        <taxon>Dikarya</taxon>
        <taxon>Ascomycota</taxon>
        <taxon>Pezizomycotina</taxon>
        <taxon>Sordariomycetes</taxon>
        <taxon>Hypocreomycetidae</taxon>
        <taxon>Hypocreales</taxon>
        <taxon>Stachybotryaceae</taxon>
        <taxon>Stachybotrys</taxon>
    </lineage>
</organism>